<organism evidence="1 2">
    <name type="scientific">Corynebacterium auriscanis</name>
    <dbReference type="NCBI Taxonomy" id="99807"/>
    <lineage>
        <taxon>Bacteria</taxon>
        <taxon>Bacillati</taxon>
        <taxon>Actinomycetota</taxon>
        <taxon>Actinomycetes</taxon>
        <taxon>Mycobacteriales</taxon>
        <taxon>Corynebacteriaceae</taxon>
        <taxon>Corynebacterium</taxon>
    </lineage>
</organism>
<name>A0A0A2DIF7_9CORY</name>
<sequence length="128" mass="14375">MRHLPDVNCIYSVKKCEPKEVQSILNEINVSPDQTLSEVLQNLEKLILTNKKKKIDKNALDCFEIAIGETILSYKGAKWKKLSIRSSGLDGYGILLGDDTVIVPKIMLEDLMQVQKIGTLELYLIGVN</sequence>
<keyword evidence="2" id="KW-1185">Reference proteome</keyword>
<protein>
    <submittedName>
        <fullName evidence="1">Uncharacterized protein</fullName>
    </submittedName>
</protein>
<dbReference type="AlphaFoldDB" id="A0A0A2DIF7"/>
<dbReference type="Proteomes" id="UP000030145">
    <property type="component" value="Unassembled WGS sequence"/>
</dbReference>
<gene>
    <name evidence="1" type="ORF">MA47_04920</name>
</gene>
<dbReference type="EMBL" id="JRVJ01000004">
    <property type="protein sequence ID" value="KGM18933.1"/>
    <property type="molecule type" value="Genomic_DNA"/>
</dbReference>
<reference evidence="1 2" key="1">
    <citation type="submission" date="2014-10" db="EMBL/GenBank/DDBJ databases">
        <title>Whole Genome sequence of Corynebacterium auriscanis strain CIP 106629.</title>
        <authorList>
            <person name="Hassan S.S."/>
            <person name="Jamal S.B."/>
            <person name="Tiwari S."/>
            <person name="Oliveira L.D.C."/>
            <person name="Souza F."/>
            <person name="Mariano D.C."/>
            <person name="Almeida S."/>
            <person name="Dorella F."/>
            <person name="Pereira F."/>
            <person name="Carvalho A."/>
            <person name="Leal C.A."/>
            <person name="Soares S.D.C."/>
            <person name="Figueiredo H.C."/>
            <person name="Silva A."/>
            <person name="Azevedo V.A."/>
        </authorList>
    </citation>
    <scope>NUCLEOTIDE SEQUENCE [LARGE SCALE GENOMIC DNA]</scope>
    <source>
        <strain evidence="1 2">CIP 106629</strain>
    </source>
</reference>
<accession>A0A0A2DIF7</accession>
<dbReference type="GeneID" id="300553542"/>
<evidence type="ECO:0000313" key="1">
    <source>
        <dbReference type="EMBL" id="KGM18933.1"/>
    </source>
</evidence>
<comment type="caution">
    <text evidence="1">The sequence shown here is derived from an EMBL/GenBank/DDBJ whole genome shotgun (WGS) entry which is preliminary data.</text>
</comment>
<proteinExistence type="predicted"/>
<dbReference type="RefSeq" id="WP_035113713.1">
    <property type="nucleotide sequence ID" value="NZ_CP047046.1"/>
</dbReference>
<evidence type="ECO:0000313" key="2">
    <source>
        <dbReference type="Proteomes" id="UP000030145"/>
    </source>
</evidence>